<sequence>MRLTSRLLSPGAKAASLLKLDLPSLLSSEKISHLKAILHHMRTLPNHPPNNTATLVTPLTPLPTSPTSVRLVCVRHGQAHHNTFMDNYRGTFDAPEEDPECPVDPKLTDLGESQARSLIPTTTSMGDASLLPNFIYTSPLRRATQTGILAFPSLTSPFHCTHLLAEESNGLACDYVQPSSSLLPDFGDKVDYREYDKAVDIQSEHNTPIRTLAESKAKLCERTDEFLSLVRSNVASNPERRIIGVCSHSQWLQAFFVKTLNIREQEEAIKWFGTGEMRVVDVELIPPP</sequence>
<dbReference type="GO" id="GO:0005829">
    <property type="term" value="C:cytosol"/>
    <property type="evidence" value="ECO:0007669"/>
    <property type="project" value="TreeGrafter"/>
</dbReference>
<reference evidence="2" key="1">
    <citation type="journal article" date="2023" name="Commun. Biol.">
        <title>Genome analysis of Parmales, the sister group of diatoms, reveals the evolutionary specialization of diatoms from phago-mixotrophs to photoautotrophs.</title>
        <authorList>
            <person name="Ban H."/>
            <person name="Sato S."/>
            <person name="Yoshikawa S."/>
            <person name="Yamada K."/>
            <person name="Nakamura Y."/>
            <person name="Ichinomiya M."/>
            <person name="Sato N."/>
            <person name="Blanc-Mathieu R."/>
            <person name="Endo H."/>
            <person name="Kuwata A."/>
            <person name="Ogata H."/>
        </authorList>
    </citation>
    <scope>NUCLEOTIDE SEQUENCE [LARGE SCALE GENOMIC DNA]</scope>
</reference>
<keyword evidence="2" id="KW-1185">Reference proteome</keyword>
<dbReference type="CDD" id="cd07067">
    <property type="entry name" value="HP_PGM_like"/>
    <property type="match status" value="1"/>
</dbReference>
<evidence type="ECO:0000313" key="1">
    <source>
        <dbReference type="EMBL" id="GMI45674.1"/>
    </source>
</evidence>
<dbReference type="Proteomes" id="UP001165065">
    <property type="component" value="Unassembled WGS sequence"/>
</dbReference>
<organism evidence="1 2">
    <name type="scientific">Triparma columacea</name>
    <dbReference type="NCBI Taxonomy" id="722753"/>
    <lineage>
        <taxon>Eukaryota</taxon>
        <taxon>Sar</taxon>
        <taxon>Stramenopiles</taxon>
        <taxon>Ochrophyta</taxon>
        <taxon>Bolidophyceae</taxon>
        <taxon>Parmales</taxon>
        <taxon>Triparmaceae</taxon>
        <taxon>Triparma</taxon>
    </lineage>
</organism>
<protein>
    <recommendedName>
        <fullName evidence="3">Phosphoglycerate mutase family protein</fullName>
    </recommendedName>
</protein>
<dbReference type="PANTHER" id="PTHR48100">
    <property type="entry name" value="BROAD-SPECIFICITY PHOSPHATASE YOR283W-RELATED"/>
    <property type="match status" value="1"/>
</dbReference>
<proteinExistence type="predicted"/>
<dbReference type="SUPFAM" id="SSF53254">
    <property type="entry name" value="Phosphoglycerate mutase-like"/>
    <property type="match status" value="1"/>
</dbReference>
<gene>
    <name evidence="1" type="ORF">TrCOL_g7235</name>
</gene>
<dbReference type="SMART" id="SM00855">
    <property type="entry name" value="PGAM"/>
    <property type="match status" value="1"/>
</dbReference>
<dbReference type="AlphaFoldDB" id="A0A9W7GH43"/>
<dbReference type="EMBL" id="BRYA01000260">
    <property type="protein sequence ID" value="GMI45674.1"/>
    <property type="molecule type" value="Genomic_DNA"/>
</dbReference>
<dbReference type="PANTHER" id="PTHR48100:SF44">
    <property type="entry name" value="PHOSPHATASE C1620.13-RELATED"/>
    <property type="match status" value="1"/>
</dbReference>
<dbReference type="InterPro" id="IPR029033">
    <property type="entry name" value="His_PPase_superfam"/>
</dbReference>
<dbReference type="OrthoDB" id="496981at2759"/>
<evidence type="ECO:0000313" key="2">
    <source>
        <dbReference type="Proteomes" id="UP001165065"/>
    </source>
</evidence>
<comment type="caution">
    <text evidence="1">The sequence shown here is derived from an EMBL/GenBank/DDBJ whole genome shotgun (WGS) entry which is preliminary data.</text>
</comment>
<accession>A0A9W7GH43</accession>
<name>A0A9W7GH43_9STRA</name>
<dbReference type="InterPro" id="IPR050275">
    <property type="entry name" value="PGM_Phosphatase"/>
</dbReference>
<dbReference type="GO" id="GO:0016791">
    <property type="term" value="F:phosphatase activity"/>
    <property type="evidence" value="ECO:0007669"/>
    <property type="project" value="TreeGrafter"/>
</dbReference>
<dbReference type="InterPro" id="IPR013078">
    <property type="entry name" value="His_Pase_superF_clade-1"/>
</dbReference>
<dbReference type="Pfam" id="PF00300">
    <property type="entry name" value="His_Phos_1"/>
    <property type="match status" value="1"/>
</dbReference>
<evidence type="ECO:0008006" key="3">
    <source>
        <dbReference type="Google" id="ProtNLM"/>
    </source>
</evidence>
<dbReference type="Gene3D" id="3.40.50.1240">
    <property type="entry name" value="Phosphoglycerate mutase-like"/>
    <property type="match status" value="1"/>
</dbReference>